<dbReference type="Gene3D" id="3.30.70.1320">
    <property type="entry name" value="Multidrug efflux transporter AcrB pore domain like"/>
    <property type="match status" value="1"/>
</dbReference>
<dbReference type="Gene3D" id="1.20.1640.10">
    <property type="entry name" value="Multidrug efflux transporter AcrB transmembrane domain"/>
    <property type="match status" value="2"/>
</dbReference>
<dbReference type="InterPro" id="IPR004763">
    <property type="entry name" value="CusA-like"/>
</dbReference>
<evidence type="ECO:0000256" key="3">
    <source>
        <dbReference type="ARBA" id="ARBA00022448"/>
    </source>
</evidence>
<dbReference type="Gene3D" id="3.30.70.1430">
    <property type="entry name" value="Multidrug efflux transporter AcrB pore domain"/>
    <property type="match status" value="2"/>
</dbReference>
<comment type="similarity">
    <text evidence="2">Belongs to the resistance-nodulation-cell division (RND) (TC 2.A.6) family.</text>
</comment>
<keyword evidence="5 8" id="KW-0812">Transmembrane</keyword>
<dbReference type="SUPFAM" id="SSF82866">
    <property type="entry name" value="Multidrug efflux transporter AcrB transmembrane domain"/>
    <property type="match status" value="2"/>
</dbReference>
<dbReference type="PANTHER" id="PTHR32063:SF19">
    <property type="entry name" value="CATION EFFLUX SYSTEM PROTEIN CUSA"/>
    <property type="match status" value="1"/>
</dbReference>
<feature type="transmembrane region" description="Helical" evidence="8">
    <location>
        <begin position="390"/>
        <end position="409"/>
    </location>
</feature>
<dbReference type="GO" id="GO:0042910">
    <property type="term" value="F:xenobiotic transmembrane transporter activity"/>
    <property type="evidence" value="ECO:0007669"/>
    <property type="project" value="TreeGrafter"/>
</dbReference>
<name>A0A4Y9SF35_9BURK</name>
<organism evidence="9 10">
    <name type="scientific">Duganella callida</name>
    <dbReference type="NCBI Taxonomy" id="2561932"/>
    <lineage>
        <taxon>Bacteria</taxon>
        <taxon>Pseudomonadati</taxon>
        <taxon>Pseudomonadota</taxon>
        <taxon>Betaproteobacteria</taxon>
        <taxon>Burkholderiales</taxon>
        <taxon>Oxalobacteraceae</taxon>
        <taxon>Telluria group</taxon>
        <taxon>Duganella</taxon>
    </lineage>
</organism>
<feature type="transmembrane region" description="Helical" evidence="8">
    <location>
        <begin position="916"/>
        <end position="940"/>
    </location>
</feature>
<dbReference type="Pfam" id="PF00873">
    <property type="entry name" value="ACR_tran"/>
    <property type="match status" value="1"/>
</dbReference>
<dbReference type="InterPro" id="IPR001036">
    <property type="entry name" value="Acrflvin-R"/>
</dbReference>
<proteinExistence type="inferred from homology"/>
<accession>A0A4Y9SF35</accession>
<dbReference type="SUPFAM" id="SSF82693">
    <property type="entry name" value="Multidrug efflux transporter AcrB pore domain, PN1, PN2, PC1 and PC2 subdomains"/>
    <property type="match status" value="2"/>
</dbReference>
<keyword evidence="7 8" id="KW-0472">Membrane</keyword>
<feature type="transmembrane region" description="Helical" evidence="8">
    <location>
        <begin position="864"/>
        <end position="883"/>
    </location>
</feature>
<feature type="transmembrane region" description="Helical" evidence="8">
    <location>
        <begin position="345"/>
        <end position="378"/>
    </location>
</feature>
<dbReference type="RefSeq" id="WP_135202046.1">
    <property type="nucleotide sequence ID" value="NZ_SPVG01000135.1"/>
</dbReference>
<keyword evidence="10" id="KW-1185">Reference proteome</keyword>
<evidence type="ECO:0000256" key="2">
    <source>
        <dbReference type="ARBA" id="ARBA00010942"/>
    </source>
</evidence>
<dbReference type="SUPFAM" id="SSF82714">
    <property type="entry name" value="Multidrug efflux transporter AcrB TolC docking domain, DN and DC subdomains"/>
    <property type="match status" value="2"/>
</dbReference>
<keyword evidence="6 8" id="KW-1133">Transmembrane helix</keyword>
<feature type="transmembrane region" description="Helical" evidence="8">
    <location>
        <begin position="961"/>
        <end position="982"/>
    </location>
</feature>
<evidence type="ECO:0000256" key="6">
    <source>
        <dbReference type="ARBA" id="ARBA00022989"/>
    </source>
</evidence>
<evidence type="ECO:0000256" key="7">
    <source>
        <dbReference type="ARBA" id="ARBA00023136"/>
    </source>
</evidence>
<feature type="transmembrane region" description="Helical" evidence="8">
    <location>
        <begin position="475"/>
        <end position="495"/>
    </location>
</feature>
<dbReference type="PANTHER" id="PTHR32063">
    <property type="match status" value="1"/>
</dbReference>
<evidence type="ECO:0000256" key="8">
    <source>
        <dbReference type="SAM" id="Phobius"/>
    </source>
</evidence>
<dbReference type="GO" id="GO:0005886">
    <property type="term" value="C:plasma membrane"/>
    <property type="evidence" value="ECO:0007669"/>
    <property type="project" value="UniProtKB-SubCell"/>
</dbReference>
<dbReference type="NCBIfam" id="TIGR00914">
    <property type="entry name" value="2A0601"/>
    <property type="match status" value="1"/>
</dbReference>
<dbReference type="GO" id="GO:0008324">
    <property type="term" value="F:monoatomic cation transmembrane transporter activity"/>
    <property type="evidence" value="ECO:0007669"/>
    <property type="project" value="InterPro"/>
</dbReference>
<dbReference type="Gene3D" id="3.30.70.1440">
    <property type="entry name" value="Multidrug efflux transporter AcrB pore domain"/>
    <property type="match status" value="1"/>
</dbReference>
<evidence type="ECO:0000313" key="9">
    <source>
        <dbReference type="EMBL" id="TFW21434.1"/>
    </source>
</evidence>
<dbReference type="AlphaFoldDB" id="A0A4Y9SF35"/>
<keyword evidence="3" id="KW-0813">Transport</keyword>
<sequence length="1038" mass="111403">MIARVIDWSIRNRLLVLAACLLLLIGGLESLTRLKLDALPDLSDVQVIVRTDLPGQAPQLVEDQLTYPLAASLLAVPGARAVRGFSMFGESYVYVIFKDGTDLYWARSRILETLSQASGRLPAGAVPTLGPDASGVGWVYEYALVDKSGKTDPARLRALQDFYLKLELQSVPGVAEVATLGGMGRQFQVEADPARLAAHGVTMDQLAQAITDANRAGGGAPLNMSRAEYLLRADGYLKKPADFDDIPITTENGVLRLKQLANVSTGPQLRRGLADLNGKGDVTGGIIVMRHGENAMSTIAGVKQRLAQLQKSLPPDVEIVTTYDRSSLIERAVHTLRSKLLEESIAVALICGVFLFRLRSALVAIVTLPLGILAALWIMRAQGVSANIMSLGGIAIAVGAMVDAAIVMIENMHRHLEQHGETQDIWPLVRKAATEVGPALFFSLLIITVSFLPVLTLDGQEARLFAPLAYTKTYAMAAAAMLAITLTPVLMGYAIKGKLKPESANPVNRALKRVYQPLLHAALARPRTTIALAALLLASTVVPLQRIGSEFMPPLDEGDLLYMPTTMPAVSAAEAADLLRRTDALIAAMPEVARVFGKAGRADTATDPAPLSMFETTIMLKPRAEWPQGSAKSNAELIARLDETVRLAGMTNSWGYPIKTRIDMLSTGVRSALGVKITGPDLAQLDRQAAQVEALLRAVPGTRSVFADRAQSGRYIDVEVLREQAAIYGLSVAEIQRAVQMAVGGESITTIVSGRERYPVTLRFPQGDRNGLESLEEIRLKAAGGAIVPLREVARLRIADGPTEIKSDNARPVVYVYVDIAGADAGGYLEMAEQALERGLQLEPGYTLAWQGQYINFREGKARLWSAIVMTLLLVAGLLYLHFRDLRKVALVLACLPFSVIGGFWLTWLLGYQLSVAVVIGLIALAGVATEFGIVMLLYLDHAIEERPHDAYGAILAGALLRLRPKAMTVAVILGGLLPVMLSDEAGADVMQRIAAPLIGGMVTAPLFSLLVIPAAYWLALRPRGAVSAAVPSEGSAA</sequence>
<gene>
    <name evidence="9" type="ORF">E4L98_13340</name>
</gene>
<dbReference type="OrthoDB" id="9798415at2"/>
<protein>
    <submittedName>
        <fullName evidence="9">Efflux RND transporter permease subunit</fullName>
    </submittedName>
</protein>
<feature type="transmembrane region" description="Helical" evidence="8">
    <location>
        <begin position="994"/>
        <end position="1019"/>
    </location>
</feature>
<evidence type="ECO:0000256" key="1">
    <source>
        <dbReference type="ARBA" id="ARBA00004651"/>
    </source>
</evidence>
<reference evidence="9 10" key="1">
    <citation type="submission" date="2019-03" db="EMBL/GenBank/DDBJ databases">
        <title>Draft Genome Sequence of Duganella callidus sp. nov., a Novel Duganella Species Isolated from Cultivated Soil.</title>
        <authorList>
            <person name="Raths R."/>
            <person name="Peta V."/>
            <person name="Bucking H."/>
        </authorList>
    </citation>
    <scope>NUCLEOTIDE SEQUENCE [LARGE SCALE GENOMIC DNA]</scope>
    <source>
        <strain evidence="9 10">DN04</strain>
    </source>
</reference>
<dbReference type="Proteomes" id="UP000297729">
    <property type="component" value="Unassembled WGS sequence"/>
</dbReference>
<comment type="caution">
    <text evidence="9">The sequence shown here is derived from an EMBL/GenBank/DDBJ whole genome shotgun (WGS) entry which is preliminary data.</text>
</comment>
<dbReference type="EMBL" id="SPVG01000135">
    <property type="protein sequence ID" value="TFW21434.1"/>
    <property type="molecule type" value="Genomic_DNA"/>
</dbReference>
<evidence type="ECO:0000256" key="4">
    <source>
        <dbReference type="ARBA" id="ARBA00022475"/>
    </source>
</evidence>
<feature type="transmembrane region" description="Helical" evidence="8">
    <location>
        <begin position="890"/>
        <end position="910"/>
    </location>
</feature>
<dbReference type="PRINTS" id="PR00702">
    <property type="entry name" value="ACRIFLAVINRP"/>
</dbReference>
<evidence type="ECO:0000256" key="5">
    <source>
        <dbReference type="ARBA" id="ARBA00022692"/>
    </source>
</evidence>
<comment type="subcellular location">
    <subcellularLocation>
        <location evidence="1">Cell membrane</location>
        <topology evidence="1">Multi-pass membrane protein</topology>
    </subcellularLocation>
</comment>
<evidence type="ECO:0000313" key="10">
    <source>
        <dbReference type="Proteomes" id="UP000297729"/>
    </source>
</evidence>
<dbReference type="Gene3D" id="3.30.2090.10">
    <property type="entry name" value="Multidrug efflux transporter AcrB TolC docking domain, DN and DC subdomains"/>
    <property type="match status" value="2"/>
</dbReference>
<dbReference type="InterPro" id="IPR027463">
    <property type="entry name" value="AcrB_DN_DC_subdom"/>
</dbReference>
<keyword evidence="4" id="KW-1003">Cell membrane</keyword>
<feature type="transmembrane region" description="Helical" evidence="8">
    <location>
        <begin position="436"/>
        <end position="455"/>
    </location>
</feature>